<evidence type="ECO:0000313" key="2">
    <source>
        <dbReference type="Proteomes" id="UP000001072"/>
    </source>
</evidence>
<gene>
    <name evidence="1" type="ORF">MELLADRAFT_71345</name>
</gene>
<dbReference type="Proteomes" id="UP000001072">
    <property type="component" value="Unassembled WGS sequence"/>
</dbReference>
<dbReference type="AlphaFoldDB" id="F4RFJ4"/>
<dbReference type="RefSeq" id="XP_007407893.1">
    <property type="nucleotide sequence ID" value="XM_007407831.1"/>
</dbReference>
<organism evidence="2">
    <name type="scientific">Melampsora larici-populina (strain 98AG31 / pathotype 3-4-7)</name>
    <name type="common">Poplar leaf rust fungus</name>
    <dbReference type="NCBI Taxonomy" id="747676"/>
    <lineage>
        <taxon>Eukaryota</taxon>
        <taxon>Fungi</taxon>
        <taxon>Dikarya</taxon>
        <taxon>Basidiomycota</taxon>
        <taxon>Pucciniomycotina</taxon>
        <taxon>Pucciniomycetes</taxon>
        <taxon>Pucciniales</taxon>
        <taxon>Melampsoraceae</taxon>
        <taxon>Melampsora</taxon>
    </lineage>
</organism>
<proteinExistence type="predicted"/>
<dbReference type="KEGG" id="mlr:MELLADRAFT_71345"/>
<accession>F4RFJ4</accession>
<evidence type="ECO:0000313" key="1">
    <source>
        <dbReference type="EMBL" id="EGG08919.1"/>
    </source>
</evidence>
<dbReference type="OrthoDB" id="2502482at2759"/>
<dbReference type="EMBL" id="GL883099">
    <property type="protein sequence ID" value="EGG08919.1"/>
    <property type="molecule type" value="Genomic_DNA"/>
</dbReference>
<keyword evidence="2" id="KW-1185">Reference proteome</keyword>
<protein>
    <submittedName>
        <fullName evidence="1">Uncharacterized protein</fullName>
    </submittedName>
</protein>
<dbReference type="InParanoid" id="F4RFJ4"/>
<dbReference type="VEuPathDB" id="FungiDB:MELLADRAFT_71345"/>
<dbReference type="HOGENOM" id="CLU_128330_0_0_1"/>
<name>F4RFJ4_MELLP</name>
<dbReference type="GeneID" id="18931795"/>
<sequence>MFPGPDDPEGENPVIKAIYPTQGILHKTGESSTVHRRRENSVGLALGIDPYGKIALRHTRSRSQDETSSQYLLGSGIETNTLLLTMTEDPVAHAGVLPSLDFAVLVYLPSPKTQAFEARLTVKASPGGELGASLRGMWTNPKLWTLKYDGVTELGRRTLEVHPDGSRSVFLVSENQMRTE</sequence>
<reference evidence="2" key="1">
    <citation type="journal article" date="2011" name="Proc. Natl. Acad. Sci. U.S.A.">
        <title>Obligate biotrophy features unraveled by the genomic analysis of rust fungi.</title>
        <authorList>
            <person name="Duplessis S."/>
            <person name="Cuomo C.A."/>
            <person name="Lin Y.-C."/>
            <person name="Aerts A."/>
            <person name="Tisserant E."/>
            <person name="Veneault-Fourrey C."/>
            <person name="Joly D.L."/>
            <person name="Hacquard S."/>
            <person name="Amselem J."/>
            <person name="Cantarel B.L."/>
            <person name="Chiu R."/>
            <person name="Coutinho P.M."/>
            <person name="Feau N."/>
            <person name="Field M."/>
            <person name="Frey P."/>
            <person name="Gelhaye E."/>
            <person name="Goldberg J."/>
            <person name="Grabherr M.G."/>
            <person name="Kodira C.D."/>
            <person name="Kohler A."/>
            <person name="Kuees U."/>
            <person name="Lindquist E.A."/>
            <person name="Lucas S.M."/>
            <person name="Mago R."/>
            <person name="Mauceli E."/>
            <person name="Morin E."/>
            <person name="Murat C."/>
            <person name="Pangilinan J.L."/>
            <person name="Park R."/>
            <person name="Pearson M."/>
            <person name="Quesneville H."/>
            <person name="Rouhier N."/>
            <person name="Sakthikumar S."/>
            <person name="Salamov A.A."/>
            <person name="Schmutz J."/>
            <person name="Selles B."/>
            <person name="Shapiro H."/>
            <person name="Tanguay P."/>
            <person name="Tuskan G.A."/>
            <person name="Henrissat B."/>
            <person name="Van de Peer Y."/>
            <person name="Rouze P."/>
            <person name="Ellis J.G."/>
            <person name="Dodds P.N."/>
            <person name="Schein J.E."/>
            <person name="Zhong S."/>
            <person name="Hamelin R.C."/>
            <person name="Grigoriev I.V."/>
            <person name="Szabo L.J."/>
            <person name="Martin F."/>
        </authorList>
    </citation>
    <scope>NUCLEOTIDE SEQUENCE [LARGE SCALE GENOMIC DNA]</scope>
    <source>
        <strain evidence="2">98AG31 / pathotype 3-4-7</strain>
    </source>
</reference>